<keyword evidence="2" id="KW-1185">Reference proteome</keyword>
<sequence>MAANKQQTSLETLPTELLTVIAIHLVATSDQPMEDLGSLRATCTVIRRVYYSLLRLLLDVGNSEASLLTGIPDFFGGYQPSLDQLSRAAVAGLNVVADLYTLMLYRNVGGAAADDMAKMYIRRLEGEEGTATSSSPKMLHNHVCRECREDAMYLVVRILWNNVALLLAPGRGEFPCDGGGCGFPNGYGEDTLFCNEDCRLRHELVAFKRRLVD</sequence>
<reference evidence="2" key="1">
    <citation type="journal article" date="2012" name="Nat. Biotechnol.">
        <title>Reference genome sequence of the model plant Setaria.</title>
        <authorList>
            <person name="Bennetzen J.L."/>
            <person name="Schmutz J."/>
            <person name="Wang H."/>
            <person name="Percifield R."/>
            <person name="Hawkins J."/>
            <person name="Pontaroli A.C."/>
            <person name="Estep M."/>
            <person name="Feng L."/>
            <person name="Vaughn J.N."/>
            <person name="Grimwood J."/>
            <person name="Jenkins J."/>
            <person name="Barry K."/>
            <person name="Lindquist E."/>
            <person name="Hellsten U."/>
            <person name="Deshpande S."/>
            <person name="Wang X."/>
            <person name="Wu X."/>
            <person name="Mitros T."/>
            <person name="Triplett J."/>
            <person name="Yang X."/>
            <person name="Ye C.Y."/>
            <person name="Mauro-Herrera M."/>
            <person name="Wang L."/>
            <person name="Li P."/>
            <person name="Sharma M."/>
            <person name="Sharma R."/>
            <person name="Ronald P.C."/>
            <person name="Panaud O."/>
            <person name="Kellogg E.A."/>
            <person name="Brutnell T.P."/>
            <person name="Doust A.N."/>
            <person name="Tuskan G.A."/>
            <person name="Rokhsar D."/>
            <person name="Devos K.M."/>
        </authorList>
    </citation>
    <scope>NUCLEOTIDE SEQUENCE [LARGE SCALE GENOMIC DNA]</scope>
    <source>
        <strain evidence="2">cv. Yugu1</strain>
    </source>
</reference>
<evidence type="ECO:0000313" key="1">
    <source>
        <dbReference type="EnsemblPlants" id="KQK97695"/>
    </source>
</evidence>
<proteinExistence type="predicted"/>
<dbReference type="EnsemblPlants" id="KQK97695">
    <property type="protein sequence ID" value="KQK97695"/>
    <property type="gene ID" value="SETIT_012506mg"/>
</dbReference>
<dbReference type="AlphaFoldDB" id="K3YE46"/>
<name>K3YE46_SETIT</name>
<reference evidence="1" key="2">
    <citation type="submission" date="2018-08" db="UniProtKB">
        <authorList>
            <consortium name="EnsemblPlants"/>
        </authorList>
    </citation>
    <scope>IDENTIFICATION</scope>
    <source>
        <strain evidence="1">Yugu1</strain>
    </source>
</reference>
<dbReference type="InParanoid" id="K3YE46"/>
<protein>
    <submittedName>
        <fullName evidence="1">Uncharacterized protein</fullName>
    </submittedName>
</protein>
<evidence type="ECO:0000313" key="2">
    <source>
        <dbReference type="Proteomes" id="UP000004995"/>
    </source>
</evidence>
<dbReference type="EMBL" id="AGNK02004390">
    <property type="status" value="NOT_ANNOTATED_CDS"/>
    <property type="molecule type" value="Genomic_DNA"/>
</dbReference>
<organism evidence="1 2">
    <name type="scientific">Setaria italica</name>
    <name type="common">Foxtail millet</name>
    <name type="synonym">Panicum italicum</name>
    <dbReference type="NCBI Taxonomy" id="4555"/>
    <lineage>
        <taxon>Eukaryota</taxon>
        <taxon>Viridiplantae</taxon>
        <taxon>Streptophyta</taxon>
        <taxon>Embryophyta</taxon>
        <taxon>Tracheophyta</taxon>
        <taxon>Spermatophyta</taxon>
        <taxon>Magnoliopsida</taxon>
        <taxon>Liliopsida</taxon>
        <taxon>Poales</taxon>
        <taxon>Poaceae</taxon>
        <taxon>PACMAD clade</taxon>
        <taxon>Panicoideae</taxon>
        <taxon>Panicodae</taxon>
        <taxon>Paniceae</taxon>
        <taxon>Cenchrinae</taxon>
        <taxon>Setaria</taxon>
    </lineage>
</organism>
<dbReference type="STRING" id="4555.K3YE46"/>
<accession>K3YE46</accession>
<dbReference type="HOGENOM" id="CLU_093637_0_0_1"/>
<dbReference type="Proteomes" id="UP000004995">
    <property type="component" value="Unassembled WGS sequence"/>
</dbReference>
<dbReference type="Gramene" id="KQK97695">
    <property type="protein sequence ID" value="KQK97695"/>
    <property type="gene ID" value="SETIT_012506mg"/>
</dbReference>